<comment type="caution">
    <text evidence="5">The sequence shown here is derived from an EMBL/GenBank/DDBJ whole genome shotgun (WGS) entry which is preliminary data.</text>
</comment>
<feature type="compositionally biased region" description="Acidic residues" evidence="3">
    <location>
        <begin position="110"/>
        <end position="132"/>
    </location>
</feature>
<accession>A0A9W9N0H9</accession>
<dbReference type="Proteomes" id="UP001150879">
    <property type="component" value="Unassembled WGS sequence"/>
</dbReference>
<dbReference type="Pfam" id="PF13673">
    <property type="entry name" value="Acetyltransf_10"/>
    <property type="match status" value="1"/>
</dbReference>
<keyword evidence="6" id="KW-1185">Reference proteome</keyword>
<feature type="compositionally biased region" description="Polar residues" evidence="3">
    <location>
        <begin position="48"/>
        <end position="71"/>
    </location>
</feature>
<proteinExistence type="predicted"/>
<protein>
    <recommendedName>
        <fullName evidence="4">N-acetyltransferase domain-containing protein</fullName>
    </recommendedName>
</protein>
<feature type="region of interest" description="Disordered" evidence="3">
    <location>
        <begin position="107"/>
        <end position="132"/>
    </location>
</feature>
<dbReference type="FunFam" id="3.40.630.30:FF:000141">
    <property type="entry name" value="Acetyltransferase, GNAT family family"/>
    <property type="match status" value="1"/>
</dbReference>
<keyword evidence="2" id="KW-0012">Acyltransferase</keyword>
<dbReference type="InterPro" id="IPR000182">
    <property type="entry name" value="GNAT_dom"/>
</dbReference>
<dbReference type="AlphaFoldDB" id="A0A9W9N0H9"/>
<evidence type="ECO:0000256" key="2">
    <source>
        <dbReference type="ARBA" id="ARBA00023315"/>
    </source>
</evidence>
<dbReference type="CDD" id="cd04301">
    <property type="entry name" value="NAT_SF"/>
    <property type="match status" value="1"/>
</dbReference>
<dbReference type="GO" id="GO:0005737">
    <property type="term" value="C:cytoplasm"/>
    <property type="evidence" value="ECO:0007669"/>
    <property type="project" value="TreeGrafter"/>
</dbReference>
<sequence>MRLIPTVLDSHPSSTPPSRVPPAIDRGTPAWFHPRNFQSSRSDPRYPQYTSQSLTMSDQSEYLSDSMSGQDNRLRPLSNADDLSLGNPNNSDLSRIMNRAGIALANGFPIEDDDDDDDDEVDEDYAATDQDDDANDFPYWFRRAPSHSRTKLDELYPFVQLLSASNVEDCVKVEEAFPEPERCSRDKFVYRLTRCPELSLGLFTLPLLADGEAKPRPTLVGHIVATRTSEPLVTDRSMRLPVNWKNERWSIEDGQAVGHEEGGRTIAIHSLAVDPEHQGKQVGSTLMKSYIQRIREAQIAERIAIIVHDHLIPFYESFGFESHGPSKCQFGGGGWVDMILEFGPEPVEE</sequence>
<dbReference type="Gene3D" id="3.40.630.30">
    <property type="match status" value="1"/>
</dbReference>
<reference evidence="5" key="1">
    <citation type="submission" date="2022-11" db="EMBL/GenBank/DDBJ databases">
        <authorList>
            <person name="Petersen C."/>
        </authorList>
    </citation>
    <scope>NUCLEOTIDE SEQUENCE</scope>
    <source>
        <strain evidence="5">IBT 16849</strain>
    </source>
</reference>
<evidence type="ECO:0000256" key="3">
    <source>
        <dbReference type="SAM" id="MobiDB-lite"/>
    </source>
</evidence>
<dbReference type="GO" id="GO:0004059">
    <property type="term" value="F:aralkylamine N-acetyltransferase activity"/>
    <property type="evidence" value="ECO:0007669"/>
    <property type="project" value="TreeGrafter"/>
</dbReference>
<dbReference type="PANTHER" id="PTHR10908">
    <property type="entry name" value="SEROTONIN N-ACETYLTRANSFERASE"/>
    <property type="match status" value="1"/>
</dbReference>
<evidence type="ECO:0000313" key="6">
    <source>
        <dbReference type="Proteomes" id="UP001150879"/>
    </source>
</evidence>
<dbReference type="PROSITE" id="PS51186">
    <property type="entry name" value="GNAT"/>
    <property type="match status" value="1"/>
</dbReference>
<evidence type="ECO:0000313" key="5">
    <source>
        <dbReference type="EMBL" id="KAJ5211001.1"/>
    </source>
</evidence>
<feature type="region of interest" description="Disordered" evidence="3">
    <location>
        <begin position="1"/>
        <end position="88"/>
    </location>
</feature>
<dbReference type="EMBL" id="JAPQKP010000001">
    <property type="protein sequence ID" value="KAJ5211001.1"/>
    <property type="molecule type" value="Genomic_DNA"/>
</dbReference>
<dbReference type="SUPFAM" id="SSF55729">
    <property type="entry name" value="Acyl-CoA N-acyltransferases (Nat)"/>
    <property type="match status" value="1"/>
</dbReference>
<organism evidence="5 6">
    <name type="scientific">Penicillium cf. griseofulvum</name>
    <dbReference type="NCBI Taxonomy" id="2972120"/>
    <lineage>
        <taxon>Eukaryota</taxon>
        <taxon>Fungi</taxon>
        <taxon>Dikarya</taxon>
        <taxon>Ascomycota</taxon>
        <taxon>Pezizomycotina</taxon>
        <taxon>Eurotiomycetes</taxon>
        <taxon>Eurotiomycetidae</taxon>
        <taxon>Eurotiales</taxon>
        <taxon>Aspergillaceae</taxon>
        <taxon>Penicillium</taxon>
    </lineage>
</organism>
<dbReference type="InterPro" id="IPR051635">
    <property type="entry name" value="SNAT-like"/>
</dbReference>
<keyword evidence="1" id="KW-0808">Transferase</keyword>
<dbReference type="InterPro" id="IPR016181">
    <property type="entry name" value="Acyl_CoA_acyltransferase"/>
</dbReference>
<evidence type="ECO:0000259" key="4">
    <source>
        <dbReference type="PROSITE" id="PS51186"/>
    </source>
</evidence>
<evidence type="ECO:0000256" key="1">
    <source>
        <dbReference type="ARBA" id="ARBA00022679"/>
    </source>
</evidence>
<dbReference type="OrthoDB" id="30840at2759"/>
<name>A0A9W9N0H9_9EURO</name>
<gene>
    <name evidence="5" type="ORF">N7472_001140</name>
</gene>
<feature type="domain" description="N-acetyltransferase" evidence="4">
    <location>
        <begin position="252"/>
        <end position="343"/>
    </location>
</feature>
<reference evidence="5" key="2">
    <citation type="journal article" date="2023" name="IMA Fungus">
        <title>Comparative genomic study of the Penicillium genus elucidates a diverse pangenome and 15 lateral gene transfer events.</title>
        <authorList>
            <person name="Petersen C."/>
            <person name="Sorensen T."/>
            <person name="Nielsen M.R."/>
            <person name="Sondergaard T.E."/>
            <person name="Sorensen J.L."/>
            <person name="Fitzpatrick D.A."/>
            <person name="Frisvad J.C."/>
            <person name="Nielsen K.L."/>
        </authorList>
    </citation>
    <scope>NUCLEOTIDE SEQUENCE</scope>
    <source>
        <strain evidence="5">IBT 16849</strain>
    </source>
</reference>
<dbReference type="PANTHER" id="PTHR10908:SF0">
    <property type="entry name" value="SEROTONIN N-ACETYLTRANSFERASE"/>
    <property type="match status" value="1"/>
</dbReference>